<evidence type="ECO:0000256" key="14">
    <source>
        <dbReference type="SAM" id="Phobius"/>
    </source>
</evidence>
<keyword evidence="14" id="KW-1133">Transmembrane helix</keyword>
<proteinExistence type="inferred from homology"/>
<evidence type="ECO:0000256" key="10">
    <source>
        <dbReference type="ARBA" id="ARBA00023288"/>
    </source>
</evidence>
<dbReference type="GO" id="GO:0009966">
    <property type="term" value="P:regulation of signal transduction"/>
    <property type="evidence" value="ECO:0007669"/>
    <property type="project" value="InterPro"/>
</dbReference>
<accession>A0A0A1XNS3</accession>
<dbReference type="GO" id="GO:1905475">
    <property type="term" value="P:regulation of protein localization to membrane"/>
    <property type="evidence" value="ECO:0007669"/>
    <property type="project" value="TreeGrafter"/>
</dbReference>
<feature type="compositionally biased region" description="Basic and acidic residues" evidence="13">
    <location>
        <begin position="529"/>
        <end position="542"/>
    </location>
</feature>
<evidence type="ECO:0000256" key="2">
    <source>
        <dbReference type="ARBA" id="ARBA00010260"/>
    </source>
</evidence>
<feature type="compositionally biased region" description="Acidic residues" evidence="13">
    <location>
        <begin position="738"/>
        <end position="751"/>
    </location>
</feature>
<sequence length="795" mass="88332">MQRLSRTLSAAPSKAMISKAQQRARSAAASKKYFHFDFCTFALLSYLIVLLFCVGVHAEGFTNARGYTNATDDLLDIEIPHPHALSAESSVIDQFMPNCTKVAPVFKARGIDQGELPLKPNNEMGLRYCETPSVGTCCTFNMETRLALQSRMHLEKQSKEQITKLSNALAAKAQKYNSIFRKLLGESKEEFHKMFTRTYGVIYQQNSYVFSDLFNELENYYTRGRIDLLEVMDKFFNTLYQKMFQVLNGQTFEEKFLKCVSEHMKELKPFGDVPDKLAVQIKRSFVATRTYWQALHTAAEVSKKMMNVRLNADCTAALTKMQHCGACKGYAEKPCTNYCVNVIKGCLHYVHEFDTEWENFAIAMDKVAERLLGSFNIVMVVEPINIKISEAIMNFQESSQSITSRVFEGCGRPSIGRTRRSVSPKFSQPIAVPHPQPSSVILTSSDSKVIRKRATLEVPAEQIESDILDIDADVDDAIVLRERRAAEPISEEQSADGDKANEDVGTSVGAAGNGGGRGGGKRRKNQQNRKNDDDNGHDPNLDKLVREIRQRVKESKKFWSNLPHQICSNDEISTSSDVDGMCWNGHTIDRYMHPVTTEQTRNPEFPGNPATTSQTSQVATQLFYLKNVINHLRNAYNGQDVDWSDQEDALYGSGAGSGAGSDDEDDDEGSGLSGGPFTPPHLKPTDRPGSMPANNIDDEDEEDVEERRITDSSHTTRPKYTGSAGTADGAAAGGDTNSIDEDEDDVDDNDLNEQKGGSENAGAKTAPKMSLRRALLLYLLPLYMAWFGGVVADML</sequence>
<dbReference type="EMBL" id="GBXI01001695">
    <property type="protein sequence ID" value="JAD12597.1"/>
    <property type="molecule type" value="Transcribed_RNA"/>
</dbReference>
<dbReference type="GO" id="GO:0005886">
    <property type="term" value="C:plasma membrane"/>
    <property type="evidence" value="ECO:0007669"/>
    <property type="project" value="UniProtKB-SubCell"/>
</dbReference>
<name>A0A0A1XNS3_ZEUCU</name>
<evidence type="ECO:0000256" key="5">
    <source>
        <dbReference type="ARBA" id="ARBA00022729"/>
    </source>
</evidence>
<evidence type="ECO:0000256" key="7">
    <source>
        <dbReference type="ARBA" id="ARBA00023136"/>
    </source>
</evidence>
<keyword evidence="10 12" id="KW-0449">Lipoprotein</keyword>
<evidence type="ECO:0000256" key="3">
    <source>
        <dbReference type="ARBA" id="ARBA00022475"/>
    </source>
</evidence>
<dbReference type="Pfam" id="PF01153">
    <property type="entry name" value="Glypican"/>
    <property type="match status" value="2"/>
</dbReference>
<comment type="similarity">
    <text evidence="2 11">Belongs to the glypican family.</text>
</comment>
<keyword evidence="6 12" id="KW-0654">Proteoglycan</keyword>
<feature type="transmembrane region" description="Helical" evidence="14">
    <location>
        <begin position="775"/>
        <end position="792"/>
    </location>
</feature>
<comment type="subcellular location">
    <subcellularLocation>
        <location evidence="1 12">Cell membrane</location>
        <topology evidence="1 12">Lipid-anchor</topology>
        <topology evidence="1 12">GPI-anchor</topology>
    </subcellularLocation>
</comment>
<reference evidence="15" key="2">
    <citation type="journal article" date="2015" name="Gigascience">
        <title>Reconstructing a comprehensive transcriptome assembly of a white-pupal translocated strain of the pest fruit fly Bactrocera cucurbitae.</title>
        <authorList>
            <person name="Sim S.B."/>
            <person name="Calla B."/>
            <person name="Hall B."/>
            <person name="DeRego T."/>
            <person name="Geib S.M."/>
        </authorList>
    </citation>
    <scope>NUCLEOTIDE SEQUENCE</scope>
</reference>
<dbReference type="PANTHER" id="PTHR10822:SF30">
    <property type="entry name" value="DALLY-LIKE, ISOFORM A"/>
    <property type="match status" value="1"/>
</dbReference>
<dbReference type="GO" id="GO:0098552">
    <property type="term" value="C:side of membrane"/>
    <property type="evidence" value="ECO:0007669"/>
    <property type="project" value="UniProtKB-KW"/>
</dbReference>
<keyword evidence="7 12" id="KW-0472">Membrane</keyword>
<dbReference type="InterPro" id="IPR001863">
    <property type="entry name" value="Glypican"/>
</dbReference>
<dbReference type="GO" id="GO:0016477">
    <property type="term" value="P:cell migration"/>
    <property type="evidence" value="ECO:0007669"/>
    <property type="project" value="TreeGrafter"/>
</dbReference>
<evidence type="ECO:0000256" key="9">
    <source>
        <dbReference type="ARBA" id="ARBA00023207"/>
    </source>
</evidence>
<evidence type="ECO:0000256" key="13">
    <source>
        <dbReference type="SAM" id="MobiDB-lite"/>
    </source>
</evidence>
<evidence type="ECO:0000256" key="6">
    <source>
        <dbReference type="ARBA" id="ARBA00022974"/>
    </source>
</evidence>
<organism evidence="15">
    <name type="scientific">Zeugodacus cucurbitae</name>
    <name type="common">Melon fruit fly</name>
    <name type="synonym">Bactrocera cucurbitae</name>
    <dbReference type="NCBI Taxonomy" id="28588"/>
    <lineage>
        <taxon>Eukaryota</taxon>
        <taxon>Metazoa</taxon>
        <taxon>Ecdysozoa</taxon>
        <taxon>Arthropoda</taxon>
        <taxon>Hexapoda</taxon>
        <taxon>Insecta</taxon>
        <taxon>Pterygota</taxon>
        <taxon>Neoptera</taxon>
        <taxon>Endopterygota</taxon>
        <taxon>Diptera</taxon>
        <taxon>Brachycera</taxon>
        <taxon>Muscomorpha</taxon>
        <taxon>Tephritoidea</taxon>
        <taxon>Tephritidae</taxon>
        <taxon>Zeugodacus</taxon>
        <taxon>Zeugodacus</taxon>
    </lineage>
</organism>
<evidence type="ECO:0000256" key="8">
    <source>
        <dbReference type="ARBA" id="ARBA00023180"/>
    </source>
</evidence>
<protein>
    <submittedName>
        <fullName evidence="15">Glypican-6</fullName>
    </submittedName>
</protein>
<evidence type="ECO:0000256" key="1">
    <source>
        <dbReference type="ARBA" id="ARBA00004609"/>
    </source>
</evidence>
<feature type="compositionally biased region" description="Low complexity" evidence="13">
    <location>
        <begin position="721"/>
        <end position="737"/>
    </location>
</feature>
<keyword evidence="14" id="KW-0812">Transmembrane</keyword>
<evidence type="ECO:0000313" key="15">
    <source>
        <dbReference type="EMBL" id="JAD12597.1"/>
    </source>
</evidence>
<keyword evidence="4 12" id="KW-0336">GPI-anchor</keyword>
<evidence type="ECO:0000256" key="11">
    <source>
        <dbReference type="RuleBase" id="RU003518"/>
    </source>
</evidence>
<dbReference type="PANTHER" id="PTHR10822">
    <property type="entry name" value="GLYPICAN"/>
    <property type="match status" value="1"/>
</dbReference>
<evidence type="ECO:0000256" key="4">
    <source>
        <dbReference type="ARBA" id="ARBA00022622"/>
    </source>
</evidence>
<keyword evidence="9 12" id="KW-0357">Heparan sulfate</keyword>
<dbReference type="GO" id="GO:0009986">
    <property type="term" value="C:cell surface"/>
    <property type="evidence" value="ECO:0007669"/>
    <property type="project" value="TreeGrafter"/>
</dbReference>
<dbReference type="GO" id="GO:0045202">
    <property type="term" value="C:synapse"/>
    <property type="evidence" value="ECO:0007669"/>
    <property type="project" value="TreeGrafter"/>
</dbReference>
<gene>
    <name evidence="15" type="primary">Gpc6</name>
    <name evidence="15" type="ORF">g.49742</name>
</gene>
<keyword evidence="8" id="KW-0325">Glycoprotein</keyword>
<feature type="region of interest" description="Disordered" evidence="13">
    <location>
        <begin position="485"/>
        <end position="542"/>
    </location>
</feature>
<evidence type="ECO:0000256" key="12">
    <source>
        <dbReference type="RuleBase" id="RU003519"/>
    </source>
</evidence>
<feature type="region of interest" description="Disordered" evidence="13">
    <location>
        <begin position="647"/>
        <end position="767"/>
    </location>
</feature>
<dbReference type="GO" id="GO:0005576">
    <property type="term" value="C:extracellular region"/>
    <property type="evidence" value="ECO:0007669"/>
    <property type="project" value="TreeGrafter"/>
</dbReference>
<dbReference type="AlphaFoldDB" id="A0A0A1XNS3"/>
<comment type="function">
    <text evidence="12">Cell surface proteoglycan.</text>
</comment>
<feature type="region of interest" description="Disordered" evidence="13">
    <location>
        <begin position="418"/>
        <end position="439"/>
    </location>
</feature>
<keyword evidence="3" id="KW-1003">Cell membrane</keyword>
<reference evidence="15" key="1">
    <citation type="submission" date="2014-11" db="EMBL/GenBank/DDBJ databases">
        <authorList>
            <person name="Geib S."/>
        </authorList>
    </citation>
    <scope>NUCLEOTIDE SEQUENCE</scope>
</reference>
<keyword evidence="5" id="KW-0732">Signal</keyword>